<dbReference type="Pfam" id="PF03901">
    <property type="entry name" value="Glyco_transf_22"/>
    <property type="match status" value="1"/>
</dbReference>
<organism evidence="10 11">
    <name type="scientific">Paratrimastix pyriformis</name>
    <dbReference type="NCBI Taxonomy" id="342808"/>
    <lineage>
        <taxon>Eukaryota</taxon>
        <taxon>Metamonada</taxon>
        <taxon>Preaxostyla</taxon>
        <taxon>Paratrimastigidae</taxon>
        <taxon>Paratrimastix</taxon>
    </lineage>
</organism>
<name>A0ABQ8UU14_9EUKA</name>
<sequence>MLGPLVLFRALNALCLQTAFNPDEYWQALEVAHALVFRYGYLTWEWREMLRSYLYPLFFVVIYWILDLLHLDYAALLIHLPRILQSVFAALSDWATYHFAERLFGKNIARWTLFCSVFSWFNFFAMPRTLGNSMEAAFSVLAFLYWPFPDMPAPPSLPWSRPPAGKSHPKSRVAGGWISTPSSRLVALTLAFVAVAIRPTCAVMWGIIGLWTVLRMPLRMWPRFVLCETIPIGFNVFSGGGSFYGVHQLHWYLSSAIPTMLLTWTPLLLPSLMAFLPHPGPSRHPPGGSNPPARATLGLLWAMVGACVGPYTLVAHKEFRFILPIHPVLLCLCGYGLERIRARWMLASPSSHSPSSASSSNPLSSPPPPSLGGLKAAWRRSAGSRKQRGLLWALGLLVVGQLAAAAFFSLAHQRGTVSVLGYVRDPNLVPSGDAVLLLLPCHATPFQSHVHRPDIRLLFLDCAPLINGTASETQGYVDQADRFFADPPGFLRQSFLLPEAVASVEPAYHATLDWREYHPSTSHRLPLPEHIITYDSILPDIARLLEERGYHQVARYRHAFVRVDEKRTHDGRYVVVMSRRRPEAMPTAG</sequence>
<keyword evidence="7 8" id="KW-0472">Membrane</keyword>
<feature type="transmembrane region" description="Helical" evidence="8">
    <location>
        <begin position="225"/>
        <end position="245"/>
    </location>
</feature>
<keyword evidence="11" id="KW-1185">Reference proteome</keyword>
<dbReference type="GO" id="GO:0016757">
    <property type="term" value="F:glycosyltransferase activity"/>
    <property type="evidence" value="ECO:0007669"/>
    <property type="project" value="UniProtKB-KW"/>
</dbReference>
<keyword evidence="4 8" id="KW-0812">Transmembrane</keyword>
<evidence type="ECO:0000256" key="9">
    <source>
        <dbReference type="SAM" id="MobiDB-lite"/>
    </source>
</evidence>
<evidence type="ECO:0000313" key="11">
    <source>
        <dbReference type="Proteomes" id="UP001141327"/>
    </source>
</evidence>
<evidence type="ECO:0000256" key="3">
    <source>
        <dbReference type="ARBA" id="ARBA00022679"/>
    </source>
</evidence>
<keyword evidence="2 8" id="KW-0328">Glycosyltransferase</keyword>
<evidence type="ECO:0000256" key="6">
    <source>
        <dbReference type="ARBA" id="ARBA00022989"/>
    </source>
</evidence>
<dbReference type="PANTHER" id="PTHR22760:SF4">
    <property type="entry name" value="GPI MANNOSYLTRANSFERASE 3"/>
    <property type="match status" value="1"/>
</dbReference>
<evidence type="ECO:0000256" key="4">
    <source>
        <dbReference type="ARBA" id="ARBA00022692"/>
    </source>
</evidence>
<feature type="compositionally biased region" description="Low complexity" evidence="9">
    <location>
        <begin position="353"/>
        <end position="363"/>
    </location>
</feature>
<feature type="region of interest" description="Disordered" evidence="9">
    <location>
        <begin position="353"/>
        <end position="377"/>
    </location>
</feature>
<evidence type="ECO:0000256" key="2">
    <source>
        <dbReference type="ARBA" id="ARBA00022676"/>
    </source>
</evidence>
<keyword evidence="5 8" id="KW-0256">Endoplasmic reticulum</keyword>
<dbReference type="InterPro" id="IPR005599">
    <property type="entry name" value="GPI_mannosylTrfase"/>
</dbReference>
<reference evidence="10" key="1">
    <citation type="journal article" date="2022" name="bioRxiv">
        <title>Genomics of Preaxostyla Flagellates Illuminates Evolutionary Transitions and the Path Towards Mitochondrial Loss.</title>
        <authorList>
            <person name="Novak L.V.F."/>
            <person name="Treitli S.C."/>
            <person name="Pyrih J."/>
            <person name="Halakuc P."/>
            <person name="Pipaliya S.V."/>
            <person name="Vacek V."/>
            <person name="Brzon O."/>
            <person name="Soukal P."/>
            <person name="Eme L."/>
            <person name="Dacks J.B."/>
            <person name="Karnkowska A."/>
            <person name="Elias M."/>
            <person name="Hampl V."/>
        </authorList>
    </citation>
    <scope>NUCLEOTIDE SEQUENCE</scope>
    <source>
        <strain evidence="10">RCP-MX</strain>
    </source>
</reference>
<evidence type="ECO:0000313" key="10">
    <source>
        <dbReference type="EMBL" id="KAJ4461566.1"/>
    </source>
</evidence>
<comment type="subcellular location">
    <subcellularLocation>
        <location evidence="1 8">Endoplasmic reticulum membrane</location>
        <topology evidence="1 8">Multi-pass membrane protein</topology>
    </subcellularLocation>
</comment>
<evidence type="ECO:0000256" key="8">
    <source>
        <dbReference type="RuleBase" id="RU363075"/>
    </source>
</evidence>
<keyword evidence="6 8" id="KW-1133">Transmembrane helix</keyword>
<comment type="caution">
    <text evidence="10">The sequence shown here is derived from an EMBL/GenBank/DDBJ whole genome shotgun (WGS) entry which is preliminary data.</text>
</comment>
<keyword evidence="3" id="KW-0808">Transferase</keyword>
<dbReference type="EC" id="2.4.1.-" evidence="8"/>
<proteinExistence type="inferred from homology"/>
<dbReference type="EMBL" id="JAPMOS010000007">
    <property type="protein sequence ID" value="KAJ4461566.1"/>
    <property type="molecule type" value="Genomic_DNA"/>
</dbReference>
<feature type="transmembrane region" description="Helical" evidence="8">
    <location>
        <begin position="251"/>
        <end position="275"/>
    </location>
</feature>
<feature type="transmembrane region" description="Helical" evidence="8">
    <location>
        <begin position="389"/>
        <end position="410"/>
    </location>
</feature>
<feature type="transmembrane region" description="Helical" evidence="8">
    <location>
        <begin position="108"/>
        <end position="125"/>
    </location>
</feature>
<feature type="transmembrane region" description="Helical" evidence="8">
    <location>
        <begin position="185"/>
        <end position="213"/>
    </location>
</feature>
<evidence type="ECO:0000256" key="7">
    <source>
        <dbReference type="ARBA" id="ARBA00023136"/>
    </source>
</evidence>
<accession>A0ABQ8UU14</accession>
<gene>
    <name evidence="10" type="ORF">PAPYR_2162</name>
</gene>
<dbReference type="PANTHER" id="PTHR22760">
    <property type="entry name" value="GLYCOSYLTRANSFERASE"/>
    <property type="match status" value="1"/>
</dbReference>
<evidence type="ECO:0000256" key="5">
    <source>
        <dbReference type="ARBA" id="ARBA00022824"/>
    </source>
</evidence>
<protein>
    <recommendedName>
        <fullName evidence="8">Mannosyltransferase</fullName>
        <ecNumber evidence="8">2.4.1.-</ecNumber>
    </recommendedName>
</protein>
<dbReference type="Proteomes" id="UP001141327">
    <property type="component" value="Unassembled WGS sequence"/>
</dbReference>
<feature type="transmembrane region" description="Helical" evidence="8">
    <location>
        <begin position="53"/>
        <end position="71"/>
    </location>
</feature>
<comment type="similarity">
    <text evidence="8">Belongs to the glycosyltransferase 22 family.</text>
</comment>
<evidence type="ECO:0000256" key="1">
    <source>
        <dbReference type="ARBA" id="ARBA00004477"/>
    </source>
</evidence>
<feature type="transmembrane region" description="Helical" evidence="8">
    <location>
        <begin position="295"/>
        <end position="313"/>
    </location>
</feature>